<accession>A0ACB7Z382</accession>
<sequence length="206" mass="23126">MGGLNVLISFDSLESLKDFLKDKDMLLPKWFSYVEAWDNQKIKSSRCVWISCFGVPLNAWCSSTFINIGKLWGDVIRIDELTEKSIAFDKGRLFILTDYLDCINEVKKWYDFVGKEVLVEYESGEDDSVDLEVKDAQLEISGGDSRVILLDASIPNEHDLVDVANLDDGLSNLHALNEDGLVSDVPTSLLENNGFRGDLLNLVAKK</sequence>
<keyword evidence="2" id="KW-1185">Reference proteome</keyword>
<evidence type="ECO:0000313" key="2">
    <source>
        <dbReference type="Proteomes" id="UP000828048"/>
    </source>
</evidence>
<organism evidence="1 2">
    <name type="scientific">Vaccinium darrowii</name>
    <dbReference type="NCBI Taxonomy" id="229202"/>
    <lineage>
        <taxon>Eukaryota</taxon>
        <taxon>Viridiplantae</taxon>
        <taxon>Streptophyta</taxon>
        <taxon>Embryophyta</taxon>
        <taxon>Tracheophyta</taxon>
        <taxon>Spermatophyta</taxon>
        <taxon>Magnoliopsida</taxon>
        <taxon>eudicotyledons</taxon>
        <taxon>Gunneridae</taxon>
        <taxon>Pentapetalae</taxon>
        <taxon>asterids</taxon>
        <taxon>Ericales</taxon>
        <taxon>Ericaceae</taxon>
        <taxon>Vaccinioideae</taxon>
        <taxon>Vaccinieae</taxon>
        <taxon>Vaccinium</taxon>
    </lineage>
</organism>
<name>A0ACB7Z382_9ERIC</name>
<evidence type="ECO:0000313" key="1">
    <source>
        <dbReference type="EMBL" id="KAH7860353.1"/>
    </source>
</evidence>
<gene>
    <name evidence="1" type="ORF">Vadar_012436</name>
</gene>
<dbReference type="EMBL" id="CM037154">
    <property type="protein sequence ID" value="KAH7860353.1"/>
    <property type="molecule type" value="Genomic_DNA"/>
</dbReference>
<proteinExistence type="predicted"/>
<dbReference type="Proteomes" id="UP000828048">
    <property type="component" value="Chromosome 4"/>
</dbReference>
<protein>
    <submittedName>
        <fullName evidence="1">Uncharacterized protein</fullName>
    </submittedName>
</protein>
<comment type="caution">
    <text evidence="1">The sequence shown here is derived from an EMBL/GenBank/DDBJ whole genome shotgun (WGS) entry which is preliminary data.</text>
</comment>
<reference evidence="1 2" key="1">
    <citation type="journal article" date="2021" name="Hortic Res">
        <title>High-quality reference genome and annotation aids understanding of berry development for evergreen blueberry (Vaccinium darrowii).</title>
        <authorList>
            <person name="Yu J."/>
            <person name="Hulse-Kemp A.M."/>
            <person name="Babiker E."/>
            <person name="Staton M."/>
        </authorList>
    </citation>
    <scope>NUCLEOTIDE SEQUENCE [LARGE SCALE GENOMIC DNA]</scope>
    <source>
        <strain evidence="2">cv. NJ 8807/NJ 8810</strain>
        <tissue evidence="1">Young leaf</tissue>
    </source>
</reference>